<evidence type="ECO:0000256" key="1">
    <source>
        <dbReference type="SAM" id="MobiDB-lite"/>
    </source>
</evidence>
<reference evidence="3 4" key="1">
    <citation type="submission" date="2019-02" db="EMBL/GenBank/DDBJ databases">
        <title>Deep-cultivation of Planctomycetes and their phenomic and genomic characterization uncovers novel biology.</title>
        <authorList>
            <person name="Wiegand S."/>
            <person name="Jogler M."/>
            <person name="Boedeker C."/>
            <person name="Pinto D."/>
            <person name="Vollmers J."/>
            <person name="Rivas-Marin E."/>
            <person name="Kohn T."/>
            <person name="Peeters S.H."/>
            <person name="Heuer A."/>
            <person name="Rast P."/>
            <person name="Oberbeckmann S."/>
            <person name="Bunk B."/>
            <person name="Jeske O."/>
            <person name="Meyerdierks A."/>
            <person name="Storesund J.E."/>
            <person name="Kallscheuer N."/>
            <person name="Luecker S."/>
            <person name="Lage O.M."/>
            <person name="Pohl T."/>
            <person name="Merkel B.J."/>
            <person name="Hornburger P."/>
            <person name="Mueller R.-W."/>
            <person name="Bruemmer F."/>
            <person name="Labrenz M."/>
            <person name="Spormann A.M."/>
            <person name="Op Den Camp H."/>
            <person name="Overmann J."/>
            <person name="Amann R."/>
            <person name="Jetten M.S.M."/>
            <person name="Mascher T."/>
            <person name="Medema M.H."/>
            <person name="Devos D.P."/>
            <person name="Kaster A.-K."/>
            <person name="Ovreas L."/>
            <person name="Rohde M."/>
            <person name="Galperin M.Y."/>
            <person name="Jogler C."/>
        </authorList>
    </citation>
    <scope>NUCLEOTIDE SEQUENCE [LARGE SCALE GENOMIC DNA]</scope>
    <source>
        <strain evidence="3 4">Pla52o</strain>
    </source>
</reference>
<gene>
    <name evidence="3" type="ORF">Pla52o_00230</name>
</gene>
<feature type="region of interest" description="Disordered" evidence="1">
    <location>
        <begin position="427"/>
        <end position="461"/>
    </location>
</feature>
<keyword evidence="4" id="KW-1185">Reference proteome</keyword>
<keyword evidence="2" id="KW-0472">Membrane</keyword>
<feature type="transmembrane region" description="Helical" evidence="2">
    <location>
        <begin position="510"/>
        <end position="528"/>
    </location>
</feature>
<feature type="region of interest" description="Disordered" evidence="1">
    <location>
        <begin position="784"/>
        <end position="808"/>
    </location>
</feature>
<dbReference type="Proteomes" id="UP000316304">
    <property type="component" value="Unassembled WGS sequence"/>
</dbReference>
<dbReference type="SUPFAM" id="SSF52317">
    <property type="entry name" value="Class I glutamine amidotransferase-like"/>
    <property type="match status" value="1"/>
</dbReference>
<keyword evidence="2" id="KW-1133">Transmembrane helix</keyword>
<protein>
    <submittedName>
        <fullName evidence="3">Uncharacterized protein</fullName>
    </submittedName>
</protein>
<feature type="region of interest" description="Disordered" evidence="1">
    <location>
        <begin position="33"/>
        <end position="60"/>
    </location>
</feature>
<name>A0A5C6CRT2_9BACT</name>
<dbReference type="RefSeq" id="WP_146592578.1">
    <property type="nucleotide sequence ID" value="NZ_SJPT01000001.1"/>
</dbReference>
<dbReference type="Gene3D" id="3.40.50.880">
    <property type="match status" value="1"/>
</dbReference>
<evidence type="ECO:0000313" key="3">
    <source>
        <dbReference type="EMBL" id="TWU26171.1"/>
    </source>
</evidence>
<dbReference type="PROSITE" id="PS51257">
    <property type="entry name" value="PROKAR_LIPOPROTEIN"/>
    <property type="match status" value="1"/>
</dbReference>
<dbReference type="OrthoDB" id="222878at2"/>
<organism evidence="3 4">
    <name type="scientific">Novipirellula galeiformis</name>
    <dbReference type="NCBI Taxonomy" id="2528004"/>
    <lineage>
        <taxon>Bacteria</taxon>
        <taxon>Pseudomonadati</taxon>
        <taxon>Planctomycetota</taxon>
        <taxon>Planctomycetia</taxon>
        <taxon>Pirellulales</taxon>
        <taxon>Pirellulaceae</taxon>
        <taxon>Novipirellula</taxon>
    </lineage>
</organism>
<comment type="caution">
    <text evidence="3">The sequence shown here is derived from an EMBL/GenBank/DDBJ whole genome shotgun (WGS) entry which is preliminary data.</text>
</comment>
<accession>A0A5C6CRT2</accession>
<sequence length="808" mass="88293">MPRFSFLFALLCSVLIVGCDGCRWTPTAEEEAEEKKALPDFTSLSAQPFPADRNPSGSGIKPGHWFSAAQVLKSNRDDTRGQLESRVLLGEGAKPDSQPDADSLVNVRPIVLPKGQQRRFDYRNLAPGSSRERGNFFLSSQLFSGTSLVHDTGAERIAMLRPEEYFFIILTNRPQRFAKLLSSDWRRPFRSDSEFASKSANYRFVIPNTDQVLPVAESMLDWTSTAVVLWDDVSPDTLTPGQSRAMQDWIHFGGRLIVNGADAADSIAASPLAGLLPLNPRGNIELDSEAATQLLTHWSVETDRSSEGQVARVKSDSGRIAVDGIVASDAIDVPGTGHLMLNRSVGRGRVMQSRFDLVSDWMTNWDSYDSFFNAVILERPARRFVEFDQGMMLKQQYVVSNRYDADPTMNSTFRIAARDARLRLPAADPPQKQIASPPASLEASNDVSAPKSNADSIVPASMPDRYTRVDPIAGTSGWSHQSDAIQLTQEILRNESGIEIPSSSLVMRSLGIYLLVLVPLNYLVFLLLGKLEYAWLAVPLIAVLGAAWVARSAQLDIGFARSQTEIAILETQPEYDRAHLSRVIAIYNSLSSTYDLQFATHDAVANSLAQSTPSRTSSSLRFNTDFDEGPRLAGVAVGSNETQMVRAEQLVDVGGGITLKGEELVNGTDYELLDSFVVKKIGSDQTRVAIVGRCESGARIKLRFQEPSPSWGPTELPLQVSTLMRALLDENSVPDDSVRLVGRIEQSLPGMTVSPVANQRNAQTIVLANLSHPAASPAQKDVNLISDFRPSLPGASGGEDPSESEDAL</sequence>
<dbReference type="EMBL" id="SJPT01000001">
    <property type="protein sequence ID" value="TWU26171.1"/>
    <property type="molecule type" value="Genomic_DNA"/>
</dbReference>
<proteinExistence type="predicted"/>
<keyword evidence="2" id="KW-0812">Transmembrane</keyword>
<feature type="transmembrane region" description="Helical" evidence="2">
    <location>
        <begin position="533"/>
        <end position="550"/>
    </location>
</feature>
<feature type="compositionally biased region" description="Polar residues" evidence="1">
    <location>
        <begin position="442"/>
        <end position="455"/>
    </location>
</feature>
<dbReference type="AlphaFoldDB" id="A0A5C6CRT2"/>
<dbReference type="InterPro" id="IPR029062">
    <property type="entry name" value="Class_I_gatase-like"/>
</dbReference>
<evidence type="ECO:0000313" key="4">
    <source>
        <dbReference type="Proteomes" id="UP000316304"/>
    </source>
</evidence>
<evidence type="ECO:0000256" key="2">
    <source>
        <dbReference type="SAM" id="Phobius"/>
    </source>
</evidence>